<feature type="transmembrane region" description="Helical" evidence="1">
    <location>
        <begin position="65"/>
        <end position="89"/>
    </location>
</feature>
<dbReference type="AlphaFoldDB" id="A0A4R8DT18"/>
<dbReference type="Proteomes" id="UP000294498">
    <property type="component" value="Unassembled WGS sequence"/>
</dbReference>
<keyword evidence="3" id="KW-1185">Reference proteome</keyword>
<reference evidence="2 3" key="1">
    <citation type="submission" date="2019-03" db="EMBL/GenBank/DDBJ databases">
        <title>Genomic Encyclopedia of Type Strains, Phase IV (KMG-IV): sequencing the most valuable type-strain genomes for metagenomic binning, comparative biology and taxonomic classification.</title>
        <authorList>
            <person name="Goeker M."/>
        </authorList>
    </citation>
    <scope>NUCLEOTIDE SEQUENCE [LARGE SCALE GENOMIC DNA]</scope>
    <source>
        <strain evidence="2 3">DSM 100059</strain>
    </source>
</reference>
<name>A0A4R8DT18_9BACT</name>
<keyword evidence="1" id="KW-0472">Membrane</keyword>
<proteinExistence type="predicted"/>
<sequence>MKRFILLSLLLFVIVNGVIVLLRTRLPGWNVAVDPLEYGNAWLFVITMLAFALEVKGVRQANSYAFFRFVYTGMLLKLFLSAGVVLLYALIDRAVLSKGVVLSWLVMYIGYTGIEVKELVRAGKVKQ</sequence>
<organism evidence="2 3">
    <name type="scientific">Dinghuibacter silviterrae</name>
    <dbReference type="NCBI Taxonomy" id="1539049"/>
    <lineage>
        <taxon>Bacteria</taxon>
        <taxon>Pseudomonadati</taxon>
        <taxon>Bacteroidota</taxon>
        <taxon>Chitinophagia</taxon>
        <taxon>Chitinophagales</taxon>
        <taxon>Chitinophagaceae</taxon>
        <taxon>Dinghuibacter</taxon>
    </lineage>
</organism>
<keyword evidence="1" id="KW-1133">Transmembrane helix</keyword>
<accession>A0A4R8DT18</accession>
<keyword evidence="1" id="KW-0812">Transmembrane</keyword>
<feature type="transmembrane region" description="Helical" evidence="1">
    <location>
        <begin position="41"/>
        <end position="58"/>
    </location>
</feature>
<protein>
    <recommendedName>
        <fullName evidence="4">ATP synthase protein I</fullName>
    </recommendedName>
</protein>
<dbReference type="OrthoDB" id="669730at2"/>
<evidence type="ECO:0008006" key="4">
    <source>
        <dbReference type="Google" id="ProtNLM"/>
    </source>
</evidence>
<feature type="transmembrane region" description="Helical" evidence="1">
    <location>
        <begin position="95"/>
        <end position="114"/>
    </location>
</feature>
<evidence type="ECO:0000313" key="3">
    <source>
        <dbReference type="Proteomes" id="UP000294498"/>
    </source>
</evidence>
<evidence type="ECO:0000256" key="1">
    <source>
        <dbReference type="SAM" id="Phobius"/>
    </source>
</evidence>
<gene>
    <name evidence="2" type="ORF">EDB95_2057</name>
</gene>
<dbReference type="RefSeq" id="WP_133993227.1">
    <property type="nucleotide sequence ID" value="NZ_SODV01000001.1"/>
</dbReference>
<dbReference type="EMBL" id="SODV01000001">
    <property type="protein sequence ID" value="TDX01026.1"/>
    <property type="molecule type" value="Genomic_DNA"/>
</dbReference>
<evidence type="ECO:0000313" key="2">
    <source>
        <dbReference type="EMBL" id="TDX01026.1"/>
    </source>
</evidence>
<comment type="caution">
    <text evidence="2">The sequence shown here is derived from an EMBL/GenBank/DDBJ whole genome shotgun (WGS) entry which is preliminary data.</text>
</comment>